<evidence type="ECO:0008006" key="3">
    <source>
        <dbReference type="Google" id="ProtNLM"/>
    </source>
</evidence>
<dbReference type="SUPFAM" id="SSF53067">
    <property type="entry name" value="Actin-like ATPase domain"/>
    <property type="match status" value="1"/>
</dbReference>
<comment type="caution">
    <text evidence="1">The sequence shown here is derived from an EMBL/GenBank/DDBJ whole genome shotgun (WGS) entry which is preliminary data.</text>
</comment>
<accession>A0A9D4EYV0</accession>
<organism evidence="1 2">
    <name type="scientific">Dreissena polymorpha</name>
    <name type="common">Zebra mussel</name>
    <name type="synonym">Mytilus polymorpha</name>
    <dbReference type="NCBI Taxonomy" id="45954"/>
    <lineage>
        <taxon>Eukaryota</taxon>
        <taxon>Metazoa</taxon>
        <taxon>Spiralia</taxon>
        <taxon>Lophotrochozoa</taxon>
        <taxon>Mollusca</taxon>
        <taxon>Bivalvia</taxon>
        <taxon>Autobranchia</taxon>
        <taxon>Heteroconchia</taxon>
        <taxon>Euheterodonta</taxon>
        <taxon>Imparidentia</taxon>
        <taxon>Neoheterodontei</taxon>
        <taxon>Myida</taxon>
        <taxon>Dreissenoidea</taxon>
        <taxon>Dreissenidae</taxon>
        <taxon>Dreissena</taxon>
    </lineage>
</organism>
<dbReference type="EMBL" id="JAIWYP010000008">
    <property type="protein sequence ID" value="KAH3788757.1"/>
    <property type="molecule type" value="Genomic_DNA"/>
</dbReference>
<dbReference type="InterPro" id="IPR043129">
    <property type="entry name" value="ATPase_NBD"/>
</dbReference>
<dbReference type="Gene3D" id="3.90.640.10">
    <property type="entry name" value="Actin, Chain A, domain 4"/>
    <property type="match status" value="1"/>
</dbReference>
<reference evidence="1" key="1">
    <citation type="journal article" date="2019" name="bioRxiv">
        <title>The Genome of the Zebra Mussel, Dreissena polymorpha: A Resource for Invasive Species Research.</title>
        <authorList>
            <person name="McCartney M.A."/>
            <person name="Auch B."/>
            <person name="Kono T."/>
            <person name="Mallez S."/>
            <person name="Zhang Y."/>
            <person name="Obille A."/>
            <person name="Becker A."/>
            <person name="Abrahante J.E."/>
            <person name="Garbe J."/>
            <person name="Badalamenti J.P."/>
            <person name="Herman A."/>
            <person name="Mangelson H."/>
            <person name="Liachko I."/>
            <person name="Sullivan S."/>
            <person name="Sone E.D."/>
            <person name="Koren S."/>
            <person name="Silverstein K.A.T."/>
            <person name="Beckman K.B."/>
            <person name="Gohl D.M."/>
        </authorList>
    </citation>
    <scope>NUCLEOTIDE SEQUENCE</scope>
    <source>
        <strain evidence="1">Duluth1</strain>
        <tissue evidence="1">Whole animal</tissue>
    </source>
</reference>
<dbReference type="PANTHER" id="PTHR14187">
    <property type="entry name" value="ALPHA KINASE/ELONGATION FACTOR 2 KINASE"/>
    <property type="match status" value="1"/>
</dbReference>
<evidence type="ECO:0000313" key="1">
    <source>
        <dbReference type="EMBL" id="KAH3788757.1"/>
    </source>
</evidence>
<dbReference type="PANTHER" id="PTHR14187:SF5">
    <property type="entry name" value="HEAT SHOCK 70 KDA PROTEIN 12A"/>
    <property type="match status" value="1"/>
</dbReference>
<sequence>MKKIVQSSQDADKVTLVGEEFRLDFSIFRSFFKESVNAIVNHLQSLLKEGKPSKAEAILMVGGYSDSPLLAETVREKFPRLKIIVPTDAGLAVLKGAVIF</sequence>
<dbReference type="Proteomes" id="UP000828390">
    <property type="component" value="Unassembled WGS sequence"/>
</dbReference>
<gene>
    <name evidence="1" type="ORF">DPMN_166905</name>
</gene>
<evidence type="ECO:0000313" key="2">
    <source>
        <dbReference type="Proteomes" id="UP000828390"/>
    </source>
</evidence>
<proteinExistence type="predicted"/>
<reference evidence="1" key="2">
    <citation type="submission" date="2020-11" db="EMBL/GenBank/DDBJ databases">
        <authorList>
            <person name="McCartney M.A."/>
            <person name="Auch B."/>
            <person name="Kono T."/>
            <person name="Mallez S."/>
            <person name="Becker A."/>
            <person name="Gohl D.M."/>
            <person name="Silverstein K.A.T."/>
            <person name="Koren S."/>
            <person name="Bechman K.B."/>
            <person name="Herman A."/>
            <person name="Abrahante J.E."/>
            <person name="Garbe J."/>
        </authorList>
    </citation>
    <scope>NUCLEOTIDE SEQUENCE</scope>
    <source>
        <strain evidence="1">Duluth1</strain>
        <tissue evidence="1">Whole animal</tissue>
    </source>
</reference>
<dbReference type="AlphaFoldDB" id="A0A9D4EYV0"/>
<name>A0A9D4EYV0_DREPO</name>
<protein>
    <recommendedName>
        <fullName evidence="3">Heat shock protein 70</fullName>
    </recommendedName>
</protein>
<dbReference type="Gene3D" id="3.30.420.40">
    <property type="match status" value="2"/>
</dbReference>
<keyword evidence="2" id="KW-1185">Reference proteome</keyword>